<evidence type="ECO:0000313" key="7">
    <source>
        <dbReference type="Proteomes" id="UP001244011"/>
    </source>
</evidence>
<dbReference type="SMART" id="SM00248">
    <property type="entry name" value="ANK"/>
    <property type="match status" value="12"/>
</dbReference>
<dbReference type="GeneID" id="85306536"/>
<comment type="caution">
    <text evidence="6">The sequence shown here is derived from an EMBL/GenBank/DDBJ whole genome shotgun (WGS) entry which is preliminary data.</text>
</comment>
<dbReference type="PROSITE" id="PS50297">
    <property type="entry name" value="ANK_REP_REGION"/>
    <property type="match status" value="3"/>
</dbReference>
<dbReference type="RefSeq" id="XP_060278308.1">
    <property type="nucleotide sequence ID" value="XM_060423349.1"/>
</dbReference>
<dbReference type="InterPro" id="IPR036770">
    <property type="entry name" value="Ankyrin_rpt-contain_sf"/>
</dbReference>
<reference evidence="6" key="1">
    <citation type="submission" date="2023-06" db="EMBL/GenBank/DDBJ databases">
        <title>Genome-scale phylogeny and comparative genomics of the fungal order Sordariales.</title>
        <authorList>
            <consortium name="Lawrence Berkeley National Laboratory"/>
            <person name="Hensen N."/>
            <person name="Bonometti L."/>
            <person name="Westerberg I."/>
            <person name="Brannstrom I.O."/>
            <person name="Guillou S."/>
            <person name="Cros-Aarteil S."/>
            <person name="Calhoun S."/>
            <person name="Haridas S."/>
            <person name="Kuo A."/>
            <person name="Mondo S."/>
            <person name="Pangilinan J."/>
            <person name="Riley R."/>
            <person name="Labutti K."/>
            <person name="Andreopoulos B."/>
            <person name="Lipzen A."/>
            <person name="Chen C."/>
            <person name="Yanf M."/>
            <person name="Daum C."/>
            <person name="Ng V."/>
            <person name="Clum A."/>
            <person name="Steindorff A."/>
            <person name="Ohm R."/>
            <person name="Martin F."/>
            <person name="Silar P."/>
            <person name="Natvig D."/>
            <person name="Lalanne C."/>
            <person name="Gautier V."/>
            <person name="Ament-Velasquez S.L."/>
            <person name="Kruys A."/>
            <person name="Hutchinson M.I."/>
            <person name="Powell A.J."/>
            <person name="Barry K."/>
            <person name="Miller A.N."/>
            <person name="Grigoriev I.V."/>
            <person name="Debuchy R."/>
            <person name="Gladieux P."/>
            <person name="Thoren M.H."/>
            <person name="Johannesson H."/>
        </authorList>
    </citation>
    <scope>NUCLEOTIDE SEQUENCE</scope>
    <source>
        <strain evidence="6">8032-3</strain>
    </source>
</reference>
<dbReference type="Gene3D" id="1.25.40.20">
    <property type="entry name" value="Ankyrin repeat-containing domain"/>
    <property type="match status" value="2"/>
</dbReference>
<organism evidence="6 7">
    <name type="scientific">Phialemonium atrogriseum</name>
    <dbReference type="NCBI Taxonomy" id="1093897"/>
    <lineage>
        <taxon>Eukaryota</taxon>
        <taxon>Fungi</taxon>
        <taxon>Dikarya</taxon>
        <taxon>Ascomycota</taxon>
        <taxon>Pezizomycotina</taxon>
        <taxon>Sordariomycetes</taxon>
        <taxon>Sordariomycetidae</taxon>
        <taxon>Cephalothecales</taxon>
        <taxon>Cephalothecaceae</taxon>
        <taxon>Phialemonium</taxon>
    </lineage>
</organism>
<keyword evidence="2" id="KW-0677">Repeat</keyword>
<evidence type="ECO:0000256" key="2">
    <source>
        <dbReference type="ARBA" id="ARBA00022737"/>
    </source>
</evidence>
<dbReference type="Gene3D" id="3.40.50.1820">
    <property type="entry name" value="alpha/beta hydrolase"/>
    <property type="match status" value="2"/>
</dbReference>
<dbReference type="Proteomes" id="UP001244011">
    <property type="component" value="Unassembled WGS sequence"/>
</dbReference>
<sequence>MRSENMSVYRVAGLPTNVSEHGAQSILDAFFGADAESKIRSLGLHPQRSSSVVATVAIVMFSKMPTCLNGASPWKLEEKVIEHDGQVRHVRLEVDTKFLGFTPLNTVSDNEEHQIDCVVVSGLSSHPFGSWKERGGQFMWLVDDNDAYPDNVRMLLYGYDTSLVASKSFQDITDIGERLALSVKSVRKPPRNKTRIEPRPRPRPIVFIAHSLGGLVVKEAVCHMIANDRFNAQCVYGLVFFGVPHQGLLVEPWLRMVNKQPNKGLVECLKHGSRVLQRLDDRFRDAFNFPGSKVISVYETLQSQTTKEKAPGVWDRSGEREVLVNTTSAVGHWPDCVSHTKIAVNRSHEDLPKFRGSFDEDYLLLTDCLQDLWSSAVSTVRKRVGTTEQDADAYDVYDEAGDSEPAIEPPLVGLLPLWPRPETEAAVNIETDLDLIAIHGLAGHALNTWTEGDKLWLRDFLPCGLPKVRVLTFGYDAGLVFTGSTSNTRDFALQLLEGIRQLRRRQNEKAERKTMFVCHDFGGLVFKQAMAVAHENKRLYGAIGESVAGVVFLGTPHRGAESKFWSDYLTKVARTHKLPHKSLPNLESKSSELGNVCSQFTERGMRLQIFSFYERLVTEPLDSLVVDEFSAILHIPNETPLPLDANHVGMCRYLTSSSANYLTVSNCITELVDTLSRDTGPTQFDLAERKFLSSLDAVDEMKVLDLTPVYLGKSSEWLRKNADFQSWTRPQGRQVIWLHGSPGSGKTVLLRSVVAHLVRQSEVSDGSLVRKPLHFFFDDKDLTRKTSVVFVKSILKQILSDSRTAFVIKYLEEQVNKEHAVNEDNLWMCLTKIIERSRGIIFQLVVDAVDEVLRNTSSASTTIIERLEKLTSLDSSGRVRIILSNREKRSYEFADANLAMIDVNNGTTQQNVQEYVCACVRKSLARSYISSSVAADIEDKIIEISRGNFLHARLAWEQFSRGVSQWSREQIQDSLSRLSKASEDFVAVYCRLLRSIPTSHRNQARASFAILRVSREKFTSHQLAFLATLYSRKLGGQPLLLHELKLQSADFESYLSRVCGYIIRKVDDGTVDFAHVSAKDLLTRSLEELEPDQRRIMERYIVSDPDAHAMLQTVCMSILEFEDRAPEAWLRALQNVTRARDELVKSFGTFLLDDQQQRQLVETGVSCLELIGKTPCFLYALRYWVTHYTLAAPSYSNDRMLASFSVTQTAYYCHMLWLAIRTRGQDGYLNTYDQVHTQPGTTVTAALFRTLARDDCPGIIKALIANGANVNSFQDIESFITPLSWAIICGRRESFQVLLRSEDISINYGQPLAPKAIHHAALRTADVYYIQTLAEHPYTNVNIMASVGTALHQAMREENVAAVQVLLNHQYISIDAKDKDGETPYSMVYRNKVWEPVMERMLHLGADKALSTTMGGTSPFILAGTLGWKRIEEVILRVDHKQVLMVDPDTKMNALATYAFFGRREKLLWILDRLPPATAKFGLRGEGEQYDVLHLCANHNWEDVVHRLQRQYHLVSLPRDHAGRTLLHWAMEYNWDTSRLDLGEYSSDALNAQDRDGLTAVHIAIANRNMPALELLVSSGASYMITDKNGMSPVHLAAEQGYRDALDFFIEMPEREFGRTNTGATLLHLLALWFDGGILSRFVRFKRAKLNLVDKQRRTALHYAAMVDNVSAAEQLVALGCNREARDVSGMTPLLEAIRGGGIDTAEQLLRLGADTRAIDAFGQSCLHLSFRYGHDGLVARCLAMKLNIDGVDRFGMTPLHRACSTGKVEHIDELLRRGAKWNPKNIHDRSPIDLAVECGNFDAVKAMLLWLDKERASERRRRRRLHTALKLACELELKSVDKILVQAGAQVDRSKIKVRRLYMLGPRPEPGRLRITYYNPPSYHNPWTPHHLRKWLK</sequence>
<dbReference type="InterPro" id="IPR056884">
    <property type="entry name" value="NPHP3-like_N"/>
</dbReference>
<name>A0AAJ0BPI8_9PEZI</name>
<evidence type="ECO:0000256" key="3">
    <source>
        <dbReference type="ARBA" id="ARBA00023043"/>
    </source>
</evidence>
<gene>
    <name evidence="6" type="ORF">QBC33DRAFT_292520</name>
</gene>
<protein>
    <submittedName>
        <fullName evidence="6">Ankyrin repeat protein</fullName>
    </submittedName>
</protein>
<dbReference type="SUPFAM" id="SSF52540">
    <property type="entry name" value="P-loop containing nucleoside triphosphate hydrolases"/>
    <property type="match status" value="1"/>
</dbReference>
<comment type="similarity">
    <text evidence="1">Belongs to the putative lipase ROG1 family.</text>
</comment>
<dbReference type="Pfam" id="PF05057">
    <property type="entry name" value="DUF676"/>
    <property type="match status" value="1"/>
</dbReference>
<dbReference type="InterPro" id="IPR027417">
    <property type="entry name" value="P-loop_NTPase"/>
</dbReference>
<accession>A0AAJ0BPI8</accession>
<proteinExistence type="inferred from homology"/>
<feature type="repeat" description="ANK" evidence="4">
    <location>
        <begin position="1755"/>
        <end position="1787"/>
    </location>
</feature>
<dbReference type="SUPFAM" id="SSF53474">
    <property type="entry name" value="alpha/beta-Hydrolases"/>
    <property type="match status" value="2"/>
</dbReference>
<dbReference type="Pfam" id="PF24883">
    <property type="entry name" value="NPHP3_N"/>
    <property type="match status" value="1"/>
</dbReference>
<dbReference type="Pfam" id="PF12796">
    <property type="entry name" value="Ank_2"/>
    <property type="match status" value="2"/>
</dbReference>
<dbReference type="PANTHER" id="PTHR24198">
    <property type="entry name" value="ANKYRIN REPEAT AND PROTEIN KINASE DOMAIN-CONTAINING PROTEIN"/>
    <property type="match status" value="1"/>
</dbReference>
<evidence type="ECO:0000259" key="5">
    <source>
        <dbReference type="PROSITE" id="PS50837"/>
    </source>
</evidence>
<evidence type="ECO:0000313" key="6">
    <source>
        <dbReference type="EMBL" id="KAK1762095.1"/>
    </source>
</evidence>
<dbReference type="PROSITE" id="PS50088">
    <property type="entry name" value="ANK_REPEAT"/>
    <property type="match status" value="4"/>
</dbReference>
<keyword evidence="3 4" id="KW-0040">ANK repeat</keyword>
<dbReference type="Gene3D" id="3.40.50.300">
    <property type="entry name" value="P-loop containing nucleotide triphosphate hydrolases"/>
    <property type="match status" value="1"/>
</dbReference>
<feature type="repeat" description="ANK" evidence="4">
    <location>
        <begin position="1689"/>
        <end position="1721"/>
    </location>
</feature>
<dbReference type="PANTHER" id="PTHR24198:SF165">
    <property type="entry name" value="ANKYRIN REPEAT-CONTAINING PROTEIN-RELATED"/>
    <property type="match status" value="1"/>
</dbReference>
<dbReference type="InterPro" id="IPR029058">
    <property type="entry name" value="AB_hydrolase_fold"/>
</dbReference>
<dbReference type="InterPro" id="IPR007751">
    <property type="entry name" value="DUF676_lipase-like"/>
</dbReference>
<feature type="domain" description="NACHT" evidence="5">
    <location>
        <begin position="734"/>
        <end position="886"/>
    </location>
</feature>
<dbReference type="EMBL" id="MU839043">
    <property type="protein sequence ID" value="KAK1762095.1"/>
    <property type="molecule type" value="Genomic_DNA"/>
</dbReference>
<keyword evidence="7" id="KW-1185">Reference proteome</keyword>
<feature type="repeat" description="ANK" evidence="4">
    <location>
        <begin position="1656"/>
        <end position="1688"/>
    </location>
</feature>
<dbReference type="Pfam" id="PF00023">
    <property type="entry name" value="Ank"/>
    <property type="match status" value="1"/>
</dbReference>
<evidence type="ECO:0000256" key="4">
    <source>
        <dbReference type="PROSITE-ProRule" id="PRU00023"/>
    </source>
</evidence>
<evidence type="ECO:0000256" key="1">
    <source>
        <dbReference type="ARBA" id="ARBA00007920"/>
    </source>
</evidence>
<dbReference type="InterPro" id="IPR002110">
    <property type="entry name" value="Ankyrin_rpt"/>
</dbReference>
<dbReference type="InterPro" id="IPR007111">
    <property type="entry name" value="NACHT_NTPase"/>
</dbReference>
<dbReference type="PROSITE" id="PS50837">
    <property type="entry name" value="NACHT"/>
    <property type="match status" value="1"/>
</dbReference>
<feature type="repeat" description="ANK" evidence="4">
    <location>
        <begin position="1556"/>
        <end position="1588"/>
    </location>
</feature>
<dbReference type="SUPFAM" id="SSF48403">
    <property type="entry name" value="Ankyrin repeat"/>
    <property type="match status" value="2"/>
</dbReference>